<accession>A0A8R7R7L9</accession>
<organism evidence="2 3">
    <name type="scientific">Triticum urartu</name>
    <name type="common">Red wild einkorn</name>
    <name type="synonym">Crithodium urartu</name>
    <dbReference type="NCBI Taxonomy" id="4572"/>
    <lineage>
        <taxon>Eukaryota</taxon>
        <taxon>Viridiplantae</taxon>
        <taxon>Streptophyta</taxon>
        <taxon>Embryophyta</taxon>
        <taxon>Tracheophyta</taxon>
        <taxon>Spermatophyta</taxon>
        <taxon>Magnoliopsida</taxon>
        <taxon>Liliopsida</taxon>
        <taxon>Poales</taxon>
        <taxon>Poaceae</taxon>
        <taxon>BOP clade</taxon>
        <taxon>Pooideae</taxon>
        <taxon>Triticodae</taxon>
        <taxon>Triticeae</taxon>
        <taxon>Triticinae</taxon>
        <taxon>Triticum</taxon>
    </lineage>
</organism>
<proteinExistence type="predicted"/>
<reference evidence="2" key="3">
    <citation type="submission" date="2022-06" db="UniProtKB">
        <authorList>
            <consortium name="EnsemblPlants"/>
        </authorList>
    </citation>
    <scope>IDENTIFICATION</scope>
</reference>
<reference evidence="3" key="1">
    <citation type="journal article" date="2013" name="Nature">
        <title>Draft genome of the wheat A-genome progenitor Triticum urartu.</title>
        <authorList>
            <person name="Ling H.Q."/>
            <person name="Zhao S."/>
            <person name="Liu D."/>
            <person name="Wang J."/>
            <person name="Sun H."/>
            <person name="Zhang C."/>
            <person name="Fan H."/>
            <person name="Li D."/>
            <person name="Dong L."/>
            <person name="Tao Y."/>
            <person name="Gao C."/>
            <person name="Wu H."/>
            <person name="Li Y."/>
            <person name="Cui Y."/>
            <person name="Guo X."/>
            <person name="Zheng S."/>
            <person name="Wang B."/>
            <person name="Yu K."/>
            <person name="Liang Q."/>
            <person name="Yang W."/>
            <person name="Lou X."/>
            <person name="Chen J."/>
            <person name="Feng M."/>
            <person name="Jian J."/>
            <person name="Zhang X."/>
            <person name="Luo G."/>
            <person name="Jiang Y."/>
            <person name="Liu J."/>
            <person name="Wang Z."/>
            <person name="Sha Y."/>
            <person name="Zhang B."/>
            <person name="Wu H."/>
            <person name="Tang D."/>
            <person name="Shen Q."/>
            <person name="Xue P."/>
            <person name="Zou S."/>
            <person name="Wang X."/>
            <person name="Liu X."/>
            <person name="Wang F."/>
            <person name="Yang Y."/>
            <person name="An X."/>
            <person name="Dong Z."/>
            <person name="Zhang K."/>
            <person name="Zhang X."/>
            <person name="Luo M.C."/>
            <person name="Dvorak J."/>
            <person name="Tong Y."/>
            <person name="Wang J."/>
            <person name="Yang H."/>
            <person name="Li Z."/>
            <person name="Wang D."/>
            <person name="Zhang A."/>
            <person name="Wang J."/>
        </authorList>
    </citation>
    <scope>NUCLEOTIDE SEQUENCE</scope>
    <source>
        <strain evidence="3">cv. G1812</strain>
    </source>
</reference>
<evidence type="ECO:0000313" key="2">
    <source>
        <dbReference type="EnsemblPlants" id="TuG1812G0700005160.01.T01.cds309116"/>
    </source>
</evidence>
<dbReference type="AlphaFoldDB" id="A0A8R7R7L9"/>
<evidence type="ECO:0000256" key="1">
    <source>
        <dbReference type="SAM" id="MobiDB-lite"/>
    </source>
</evidence>
<sequence length="77" mass="8532">MCNNRNLEITPGEVSSGESLAPREAEKHQDGGADGGSKPSKVELTEEQKVRTEAFFMPPAFRLLNMEKVSEIPEHTF</sequence>
<feature type="compositionally biased region" description="Basic and acidic residues" evidence="1">
    <location>
        <begin position="21"/>
        <end position="31"/>
    </location>
</feature>
<dbReference type="Gramene" id="TuG1812G0700005160.01.T01">
    <property type="protein sequence ID" value="TuG1812G0700005160.01.T01.cds309116"/>
    <property type="gene ID" value="TuG1812G0700005160.01"/>
</dbReference>
<dbReference type="Proteomes" id="UP000015106">
    <property type="component" value="Chromosome 7"/>
</dbReference>
<evidence type="ECO:0000313" key="3">
    <source>
        <dbReference type="Proteomes" id="UP000015106"/>
    </source>
</evidence>
<feature type="region of interest" description="Disordered" evidence="1">
    <location>
        <begin position="1"/>
        <end position="46"/>
    </location>
</feature>
<name>A0A8R7R7L9_TRIUA</name>
<keyword evidence="3" id="KW-1185">Reference proteome</keyword>
<dbReference type="EnsemblPlants" id="TuG1812G0700005160.01.T01">
    <property type="protein sequence ID" value="TuG1812G0700005160.01.T01.cds309116"/>
    <property type="gene ID" value="TuG1812G0700005160.01"/>
</dbReference>
<reference evidence="2" key="2">
    <citation type="submission" date="2018-03" db="EMBL/GenBank/DDBJ databases">
        <title>The Triticum urartu genome reveals the dynamic nature of wheat genome evolution.</title>
        <authorList>
            <person name="Ling H."/>
            <person name="Ma B."/>
            <person name="Shi X."/>
            <person name="Liu H."/>
            <person name="Dong L."/>
            <person name="Sun H."/>
            <person name="Cao Y."/>
            <person name="Gao Q."/>
            <person name="Zheng S."/>
            <person name="Li Y."/>
            <person name="Yu Y."/>
            <person name="Du H."/>
            <person name="Qi M."/>
            <person name="Li Y."/>
            <person name="Yu H."/>
            <person name="Cui Y."/>
            <person name="Wang N."/>
            <person name="Chen C."/>
            <person name="Wu H."/>
            <person name="Zhao Y."/>
            <person name="Zhang J."/>
            <person name="Li Y."/>
            <person name="Zhou W."/>
            <person name="Zhang B."/>
            <person name="Hu W."/>
            <person name="Eijk M."/>
            <person name="Tang J."/>
            <person name="Witsenboer H."/>
            <person name="Zhao S."/>
            <person name="Li Z."/>
            <person name="Zhang A."/>
            <person name="Wang D."/>
            <person name="Liang C."/>
        </authorList>
    </citation>
    <scope>NUCLEOTIDE SEQUENCE [LARGE SCALE GENOMIC DNA]</scope>
    <source>
        <strain evidence="2">cv. G1812</strain>
    </source>
</reference>
<protein>
    <submittedName>
        <fullName evidence="2">Uncharacterized protein</fullName>
    </submittedName>
</protein>